<dbReference type="AlphaFoldDB" id="A0AAN7NX44"/>
<name>A0AAN7NX44_MYCAM</name>
<protein>
    <recommendedName>
        <fullName evidence="3">Reverse transcriptase domain-containing protein</fullName>
    </recommendedName>
</protein>
<reference evidence="1 2" key="1">
    <citation type="journal article" date="2023" name="J. Hered.">
        <title>Chromosome-level genome of the wood stork (Mycteria americana) provides insight into avian chromosome evolution.</title>
        <authorList>
            <person name="Flamio R. Jr."/>
            <person name="Ramstad K.M."/>
        </authorList>
    </citation>
    <scope>NUCLEOTIDE SEQUENCE [LARGE SCALE GENOMIC DNA]</scope>
    <source>
        <strain evidence="1">JAX WOST 10</strain>
    </source>
</reference>
<keyword evidence="2" id="KW-1185">Reference proteome</keyword>
<organism evidence="1 2">
    <name type="scientific">Mycteria americana</name>
    <name type="common">Wood stork</name>
    <dbReference type="NCBI Taxonomy" id="33587"/>
    <lineage>
        <taxon>Eukaryota</taxon>
        <taxon>Metazoa</taxon>
        <taxon>Chordata</taxon>
        <taxon>Craniata</taxon>
        <taxon>Vertebrata</taxon>
        <taxon>Euteleostomi</taxon>
        <taxon>Archelosauria</taxon>
        <taxon>Archosauria</taxon>
        <taxon>Dinosauria</taxon>
        <taxon>Saurischia</taxon>
        <taxon>Theropoda</taxon>
        <taxon>Coelurosauria</taxon>
        <taxon>Aves</taxon>
        <taxon>Neognathae</taxon>
        <taxon>Neoaves</taxon>
        <taxon>Aequornithes</taxon>
        <taxon>Ciconiiformes</taxon>
        <taxon>Ciconiidae</taxon>
        <taxon>Mycteria</taxon>
    </lineage>
</organism>
<proteinExistence type="predicted"/>
<comment type="caution">
    <text evidence="1">The sequence shown here is derived from an EMBL/GenBank/DDBJ whole genome shotgun (WGS) entry which is preliminary data.</text>
</comment>
<gene>
    <name evidence="1" type="ORF">QYF61_020301</name>
</gene>
<accession>A0AAN7NX44</accession>
<evidence type="ECO:0000313" key="2">
    <source>
        <dbReference type="Proteomes" id="UP001333110"/>
    </source>
</evidence>
<evidence type="ECO:0008006" key="3">
    <source>
        <dbReference type="Google" id="ProtNLM"/>
    </source>
</evidence>
<dbReference type="Proteomes" id="UP001333110">
    <property type="component" value="Unassembled WGS sequence"/>
</dbReference>
<sequence length="70" mass="8097">MGSKGQLVCNREISKLGHLDEWMPKWLKTWLDGWAEKVMVNRSYSTLRLVPSRVMQGSSLGPIPFNIFFQ</sequence>
<evidence type="ECO:0000313" key="1">
    <source>
        <dbReference type="EMBL" id="KAK4831924.1"/>
    </source>
</evidence>
<dbReference type="EMBL" id="JAUNZN010000001">
    <property type="protein sequence ID" value="KAK4831924.1"/>
    <property type="molecule type" value="Genomic_DNA"/>
</dbReference>